<organism evidence="1 2">
    <name type="scientific">Kibdelosporangium phytohabitans</name>
    <dbReference type="NCBI Taxonomy" id="860235"/>
    <lineage>
        <taxon>Bacteria</taxon>
        <taxon>Bacillati</taxon>
        <taxon>Actinomycetota</taxon>
        <taxon>Actinomycetes</taxon>
        <taxon>Pseudonocardiales</taxon>
        <taxon>Pseudonocardiaceae</taxon>
        <taxon>Kibdelosporangium</taxon>
    </lineage>
</organism>
<gene>
    <name evidence="1" type="ORF">AOZ06_44655</name>
</gene>
<evidence type="ECO:0000313" key="1">
    <source>
        <dbReference type="EMBL" id="ALG13015.1"/>
    </source>
</evidence>
<keyword evidence="2" id="KW-1185">Reference proteome</keyword>
<proteinExistence type="predicted"/>
<name>A0A0N7F521_9PSEU</name>
<evidence type="ECO:0000313" key="2">
    <source>
        <dbReference type="Proteomes" id="UP000063699"/>
    </source>
</evidence>
<dbReference type="AlphaFoldDB" id="A0A0N7F521"/>
<protein>
    <submittedName>
        <fullName evidence="1">Uncharacterized protein</fullName>
    </submittedName>
</protein>
<dbReference type="KEGG" id="kphy:AOZ06_44655"/>
<dbReference type="Proteomes" id="UP000063699">
    <property type="component" value="Chromosome"/>
</dbReference>
<reference evidence="1 2" key="1">
    <citation type="submission" date="2015-07" db="EMBL/GenBank/DDBJ databases">
        <title>Genome sequencing of Kibdelosporangium phytohabitans.</title>
        <authorList>
            <person name="Qin S."/>
            <person name="Xing K."/>
        </authorList>
    </citation>
    <scope>NUCLEOTIDE SEQUENCE [LARGE SCALE GENOMIC DNA]</scope>
    <source>
        <strain evidence="1 2">KLBMP1111</strain>
    </source>
</reference>
<sequence>MACHEVADDVAAVDTLVTRDRWGDRFVGCPQAAWVFQGDQWPVDDWPRVDHAAVARRQDRAIGPARDVDPAVARSVGRERWDEGADELVGLG</sequence>
<accession>A0A0N7F521</accession>
<dbReference type="EMBL" id="CP012752">
    <property type="protein sequence ID" value="ALG13015.1"/>
    <property type="molecule type" value="Genomic_DNA"/>
</dbReference>